<sequence>MNSEIIEPQQHEPAAKRRKLPNQRKQPQKQQPSSSSSKQLVSPKSLAKSSNGRKRAFSNMTETDLVQDVLAILGDVLAKVNAAFPHDDDEANRHSRALMTAFVAFTEAVTGYFLHDVSKMDERPFATYMAAFSPQDQMADNDPCLYPDVAFRQSLAKDIQRQLEAHGVPREKLYDCLDTLFSLFYAKKTTHEHQKGNGQFFTPQKVVHFMWGRCLDHKSKNKIPRVLDPCMGLGAFLCDFLKRMVTQLQMDGATWDNPVALQQALCTDIPANVWGVELDPVALKLGKLNAMLHLLPLYRRLRQLVGSNNIDGLRIDRLHLFCNNTMLLTPSTGIDPWEQHELQVLRTSYFDYVITNPPYMVQKDNRIPVPDPELYDNGILGRCVKQAYAFFIWFCLQRCDPQDGEVCFITPSHWMTSEQDKRLRIWMWENCEFLQLYYFKASKVWPHLNTDSMIFRLRMRGTRPPNLDAQALFVRNTEVAVSLQDILDCYVAFDPQQPQPKHMKFKLTPTHDTQRIHQAKGAILSFMCLSPLTDEVEEFTQSMIRLCNSPGAPLNYATGCSPWPRYGLVVRTKWALETFGARCYARWLRPTFYWSSKGASSKGREVDFWRERDPERIVKRELPLSEAYVPFCSAEDAKKYSLIIVDKEGIKKLEASRDPGEERLYEYLQEAKHELQPTVKREAAYSPYARAGMDLPVKIIHPTLNGYQSKYTPRQRFFVDREQLCVTDQCGFFTLAPGIDLSPEFFCGLLNSSTLLYLLRHHCTYDQEQRMYFFERHLKNVPCCNLPSASSQEAALMNDLVNGVTTARVWINAIIQASDISCVITSLRSCTWDIHPQDFSAIDGFLIQDFLSSAKHTAEWSDDVKTHWISQTLFERPHARLAVVLVQLLMLSSLFQYGIDQLVFVLYRIPGTMQHAMEDELELIEYREQWSHVTLDDIFDTAHSILQ</sequence>
<dbReference type="PROSITE" id="PS00092">
    <property type="entry name" value="N6_MTASE"/>
    <property type="match status" value="1"/>
</dbReference>
<keyword evidence="4" id="KW-0949">S-adenosyl-L-methionine</keyword>
<evidence type="ECO:0000313" key="10">
    <source>
        <dbReference type="EMBL" id="KAJ8663147.1"/>
    </source>
</evidence>
<dbReference type="RefSeq" id="XP_058348059.1">
    <property type="nucleotide sequence ID" value="XM_058481421.1"/>
</dbReference>
<dbReference type="EMBL" id="JARTCD010000003">
    <property type="protein sequence ID" value="KAJ8663147.1"/>
    <property type="molecule type" value="Genomic_DNA"/>
</dbReference>
<dbReference type="PRINTS" id="PR00507">
    <property type="entry name" value="N12N6MTFRASE"/>
</dbReference>
<dbReference type="Pfam" id="PF07669">
    <property type="entry name" value="Eco57I"/>
    <property type="match status" value="1"/>
</dbReference>
<dbReference type="InterPro" id="IPR002052">
    <property type="entry name" value="DNA_methylase_N6_adenine_CS"/>
</dbReference>
<feature type="compositionally biased region" description="Low complexity" evidence="8">
    <location>
        <begin position="23"/>
        <end position="46"/>
    </location>
</feature>
<evidence type="ECO:0000256" key="1">
    <source>
        <dbReference type="ARBA" id="ARBA00011900"/>
    </source>
</evidence>
<dbReference type="GO" id="GO:0032259">
    <property type="term" value="P:methylation"/>
    <property type="evidence" value="ECO:0007669"/>
    <property type="project" value="UniProtKB-KW"/>
</dbReference>
<evidence type="ECO:0000256" key="2">
    <source>
        <dbReference type="ARBA" id="ARBA00022603"/>
    </source>
</evidence>
<feature type="domain" description="Type II methyltransferase M.TaqI-like" evidence="9">
    <location>
        <begin position="272"/>
        <end position="445"/>
    </location>
</feature>
<dbReference type="PANTHER" id="PTHR33841">
    <property type="entry name" value="DNA METHYLTRANSFERASE YEEA-RELATED"/>
    <property type="match status" value="1"/>
</dbReference>
<evidence type="ECO:0000256" key="3">
    <source>
        <dbReference type="ARBA" id="ARBA00022679"/>
    </source>
</evidence>
<evidence type="ECO:0000256" key="7">
    <source>
        <dbReference type="ARBA" id="ARBA00047942"/>
    </source>
</evidence>
<evidence type="ECO:0000259" key="9">
    <source>
        <dbReference type="Pfam" id="PF07669"/>
    </source>
</evidence>
<dbReference type="GO" id="GO:0003677">
    <property type="term" value="F:DNA binding"/>
    <property type="evidence" value="ECO:0007669"/>
    <property type="project" value="UniProtKB-KW"/>
</dbReference>
<evidence type="ECO:0000256" key="5">
    <source>
        <dbReference type="ARBA" id="ARBA00022747"/>
    </source>
</evidence>
<keyword evidence="5" id="KW-0680">Restriction system</keyword>
<organism evidence="10 11">
    <name type="scientific">Lichtheimia ornata</name>
    <dbReference type="NCBI Taxonomy" id="688661"/>
    <lineage>
        <taxon>Eukaryota</taxon>
        <taxon>Fungi</taxon>
        <taxon>Fungi incertae sedis</taxon>
        <taxon>Mucoromycota</taxon>
        <taxon>Mucoromycotina</taxon>
        <taxon>Mucoromycetes</taxon>
        <taxon>Mucorales</taxon>
        <taxon>Lichtheimiaceae</taxon>
        <taxon>Lichtheimia</taxon>
    </lineage>
</organism>
<comment type="catalytic activity">
    <reaction evidence="7">
        <text>a 2'-deoxyadenosine in DNA + S-adenosyl-L-methionine = an N(6)-methyl-2'-deoxyadenosine in DNA + S-adenosyl-L-homocysteine + H(+)</text>
        <dbReference type="Rhea" id="RHEA:15197"/>
        <dbReference type="Rhea" id="RHEA-COMP:12418"/>
        <dbReference type="Rhea" id="RHEA-COMP:12419"/>
        <dbReference type="ChEBI" id="CHEBI:15378"/>
        <dbReference type="ChEBI" id="CHEBI:57856"/>
        <dbReference type="ChEBI" id="CHEBI:59789"/>
        <dbReference type="ChEBI" id="CHEBI:90615"/>
        <dbReference type="ChEBI" id="CHEBI:90616"/>
        <dbReference type="EC" id="2.1.1.72"/>
    </reaction>
</comment>
<dbReference type="PANTHER" id="PTHR33841:SF6">
    <property type="entry name" value="TYPE II METHYLTRANSFERASE M.HINDII"/>
    <property type="match status" value="1"/>
</dbReference>
<evidence type="ECO:0000256" key="6">
    <source>
        <dbReference type="ARBA" id="ARBA00023125"/>
    </source>
</evidence>
<dbReference type="Proteomes" id="UP001234581">
    <property type="component" value="Unassembled WGS sequence"/>
</dbReference>
<evidence type="ECO:0000256" key="4">
    <source>
        <dbReference type="ARBA" id="ARBA00022691"/>
    </source>
</evidence>
<keyword evidence="3" id="KW-0808">Transferase</keyword>
<dbReference type="InterPro" id="IPR011639">
    <property type="entry name" value="MethylTrfase_TaqI-like_dom"/>
</dbReference>
<dbReference type="EC" id="2.1.1.72" evidence="1"/>
<keyword evidence="11" id="KW-1185">Reference proteome</keyword>
<accession>A0AAD7Y3L7</accession>
<dbReference type="SUPFAM" id="SSF53335">
    <property type="entry name" value="S-adenosyl-L-methionine-dependent methyltransferases"/>
    <property type="match status" value="1"/>
</dbReference>
<dbReference type="Gene3D" id="3.40.50.150">
    <property type="entry name" value="Vaccinia Virus protein VP39"/>
    <property type="match status" value="1"/>
</dbReference>
<keyword evidence="6" id="KW-0238">DNA-binding</keyword>
<gene>
    <name evidence="10" type="ORF">O0I10_001324</name>
</gene>
<feature type="region of interest" description="Disordered" evidence="8">
    <location>
        <begin position="1"/>
        <end position="55"/>
    </location>
</feature>
<evidence type="ECO:0000256" key="8">
    <source>
        <dbReference type="SAM" id="MobiDB-lite"/>
    </source>
</evidence>
<dbReference type="GO" id="GO:0009307">
    <property type="term" value="P:DNA restriction-modification system"/>
    <property type="evidence" value="ECO:0007669"/>
    <property type="project" value="UniProtKB-KW"/>
</dbReference>
<keyword evidence="2" id="KW-0489">Methyltransferase</keyword>
<evidence type="ECO:0000313" key="11">
    <source>
        <dbReference type="Proteomes" id="UP001234581"/>
    </source>
</evidence>
<dbReference type="AlphaFoldDB" id="A0AAD7Y3L7"/>
<comment type="caution">
    <text evidence="10">The sequence shown here is derived from an EMBL/GenBank/DDBJ whole genome shotgun (WGS) entry which is preliminary data.</text>
</comment>
<dbReference type="InterPro" id="IPR029063">
    <property type="entry name" value="SAM-dependent_MTases_sf"/>
</dbReference>
<dbReference type="GO" id="GO:0009007">
    <property type="term" value="F:site-specific DNA-methyltransferase (adenine-specific) activity"/>
    <property type="evidence" value="ECO:0007669"/>
    <property type="project" value="UniProtKB-EC"/>
</dbReference>
<dbReference type="InterPro" id="IPR050953">
    <property type="entry name" value="N4_N6_ade-DNA_methylase"/>
</dbReference>
<reference evidence="10 11" key="1">
    <citation type="submission" date="2023-03" db="EMBL/GenBank/DDBJ databases">
        <title>Genome sequence of Lichtheimia ornata CBS 291.66.</title>
        <authorList>
            <person name="Mohabir J.T."/>
            <person name="Shea T.P."/>
            <person name="Kurbessoian T."/>
            <person name="Berby B."/>
            <person name="Fontaine J."/>
            <person name="Livny J."/>
            <person name="Gnirke A."/>
            <person name="Stajich J.E."/>
            <person name="Cuomo C.A."/>
        </authorList>
    </citation>
    <scope>NUCLEOTIDE SEQUENCE [LARGE SCALE GENOMIC DNA]</scope>
    <source>
        <strain evidence="10">CBS 291.66</strain>
    </source>
</reference>
<name>A0AAD7Y3L7_9FUNG</name>
<proteinExistence type="predicted"/>
<dbReference type="GeneID" id="83208742"/>
<protein>
    <recommendedName>
        <fullName evidence="1">site-specific DNA-methyltransferase (adenine-specific)</fullName>
        <ecNumber evidence="1">2.1.1.72</ecNumber>
    </recommendedName>
</protein>